<sequence>MKKNIKAINNHISNENFDTILKYINGEIVNIENVETKFNFDLMKAADEFDQKTRKSSRNNFKILKIFVALLLQSIQILFLMLFTSRIRSAWVSLLKRDVLQLEAIKNWCLEQNKTLQEILDKQLESAIYGIIKGILGGYDPLAWNANTIYSGWISVVAPGIF</sequence>
<keyword evidence="3" id="KW-1185">Reference proteome</keyword>
<protein>
    <submittedName>
        <fullName evidence="2">Uncharacterized protein</fullName>
    </submittedName>
</protein>
<keyword evidence="1" id="KW-1133">Transmembrane helix</keyword>
<organism evidence="2 3">
    <name type="scientific">Diversispora epigaea</name>
    <dbReference type="NCBI Taxonomy" id="1348612"/>
    <lineage>
        <taxon>Eukaryota</taxon>
        <taxon>Fungi</taxon>
        <taxon>Fungi incertae sedis</taxon>
        <taxon>Mucoromycota</taxon>
        <taxon>Glomeromycotina</taxon>
        <taxon>Glomeromycetes</taxon>
        <taxon>Diversisporales</taxon>
        <taxon>Diversisporaceae</taxon>
        <taxon>Diversispora</taxon>
    </lineage>
</organism>
<accession>A0A397J289</accession>
<reference evidence="2 3" key="1">
    <citation type="submission" date="2018-08" db="EMBL/GenBank/DDBJ databases">
        <title>Genome and evolution of the arbuscular mycorrhizal fungus Diversispora epigaea (formerly Glomus versiforme) and its bacterial endosymbionts.</title>
        <authorList>
            <person name="Sun X."/>
            <person name="Fei Z."/>
            <person name="Harrison M."/>
        </authorList>
    </citation>
    <scope>NUCLEOTIDE SEQUENCE [LARGE SCALE GENOMIC DNA]</scope>
    <source>
        <strain evidence="2 3">IT104</strain>
    </source>
</reference>
<proteinExistence type="predicted"/>
<comment type="caution">
    <text evidence="2">The sequence shown here is derived from an EMBL/GenBank/DDBJ whole genome shotgun (WGS) entry which is preliminary data.</text>
</comment>
<evidence type="ECO:0000256" key="1">
    <source>
        <dbReference type="SAM" id="Phobius"/>
    </source>
</evidence>
<feature type="transmembrane region" description="Helical" evidence="1">
    <location>
        <begin position="63"/>
        <end position="83"/>
    </location>
</feature>
<name>A0A397J289_9GLOM</name>
<dbReference type="AlphaFoldDB" id="A0A397J289"/>
<dbReference type="EMBL" id="PQFF01000123">
    <property type="protein sequence ID" value="RHZ80808.1"/>
    <property type="molecule type" value="Genomic_DNA"/>
</dbReference>
<dbReference type="Proteomes" id="UP000266861">
    <property type="component" value="Unassembled WGS sequence"/>
</dbReference>
<evidence type="ECO:0000313" key="3">
    <source>
        <dbReference type="Proteomes" id="UP000266861"/>
    </source>
</evidence>
<keyword evidence="1" id="KW-0812">Transmembrane</keyword>
<gene>
    <name evidence="2" type="ORF">Glove_132g98</name>
</gene>
<evidence type="ECO:0000313" key="2">
    <source>
        <dbReference type="EMBL" id="RHZ80808.1"/>
    </source>
</evidence>
<keyword evidence="1" id="KW-0472">Membrane</keyword>